<dbReference type="AlphaFoldDB" id="J3L2E5"/>
<sequence>MAVTCQESSQDIPQKADRLKGIKLHRAPYKRVTFYGNVKNLIMWNRRSTFDASSSDSLTDREGNDDGGIIGIWMIVWAFLREMLENDGMQELSSMPRSARTSPLEFSLPLFILQVAIVVTTTCFLVLLLKPFRQPRVIAEILVCPRATDTSAQFVAH</sequence>
<dbReference type="STRING" id="4533.J3L2E5"/>
<evidence type="ECO:0000313" key="2">
    <source>
        <dbReference type="EnsemblPlants" id="OB01G34010.1"/>
    </source>
</evidence>
<dbReference type="Proteomes" id="UP000006038">
    <property type="component" value="Chromosome 1"/>
</dbReference>
<dbReference type="HOGENOM" id="CLU_1680610_0_0_1"/>
<reference evidence="2" key="2">
    <citation type="submission" date="2013-04" db="UniProtKB">
        <authorList>
            <consortium name="EnsemblPlants"/>
        </authorList>
    </citation>
    <scope>IDENTIFICATION</scope>
</reference>
<keyword evidence="3" id="KW-1185">Reference proteome</keyword>
<proteinExistence type="predicted"/>
<keyword evidence="1" id="KW-1133">Transmembrane helix</keyword>
<dbReference type="EnsemblPlants" id="OB01G34010.1">
    <property type="protein sequence ID" value="OB01G34010.1"/>
    <property type="gene ID" value="OB01G34010"/>
</dbReference>
<keyword evidence="1" id="KW-0472">Membrane</keyword>
<feature type="transmembrane region" description="Helical" evidence="1">
    <location>
        <begin position="106"/>
        <end position="129"/>
    </location>
</feature>
<dbReference type="Gramene" id="OB01G34010.1">
    <property type="protein sequence ID" value="OB01G34010.1"/>
    <property type="gene ID" value="OB01G34010"/>
</dbReference>
<accession>J3L2E5</accession>
<evidence type="ECO:0000313" key="3">
    <source>
        <dbReference type="Proteomes" id="UP000006038"/>
    </source>
</evidence>
<name>J3L2E5_ORYBR</name>
<organism evidence="2">
    <name type="scientific">Oryza brachyantha</name>
    <name type="common">malo sina</name>
    <dbReference type="NCBI Taxonomy" id="4533"/>
    <lineage>
        <taxon>Eukaryota</taxon>
        <taxon>Viridiplantae</taxon>
        <taxon>Streptophyta</taxon>
        <taxon>Embryophyta</taxon>
        <taxon>Tracheophyta</taxon>
        <taxon>Spermatophyta</taxon>
        <taxon>Magnoliopsida</taxon>
        <taxon>Liliopsida</taxon>
        <taxon>Poales</taxon>
        <taxon>Poaceae</taxon>
        <taxon>BOP clade</taxon>
        <taxon>Oryzoideae</taxon>
        <taxon>Oryzeae</taxon>
        <taxon>Oryzinae</taxon>
        <taxon>Oryza</taxon>
    </lineage>
</organism>
<protein>
    <submittedName>
        <fullName evidence="2">Uncharacterized protein</fullName>
    </submittedName>
</protein>
<evidence type="ECO:0000256" key="1">
    <source>
        <dbReference type="SAM" id="Phobius"/>
    </source>
</evidence>
<keyword evidence="1" id="KW-0812">Transmembrane</keyword>
<reference evidence="2" key="1">
    <citation type="journal article" date="2013" name="Nat. Commun.">
        <title>Whole-genome sequencing of Oryza brachyantha reveals mechanisms underlying Oryza genome evolution.</title>
        <authorList>
            <person name="Chen J."/>
            <person name="Huang Q."/>
            <person name="Gao D."/>
            <person name="Wang J."/>
            <person name="Lang Y."/>
            <person name="Liu T."/>
            <person name="Li B."/>
            <person name="Bai Z."/>
            <person name="Luis Goicoechea J."/>
            <person name="Liang C."/>
            <person name="Chen C."/>
            <person name="Zhang W."/>
            <person name="Sun S."/>
            <person name="Liao Y."/>
            <person name="Zhang X."/>
            <person name="Yang L."/>
            <person name="Song C."/>
            <person name="Wang M."/>
            <person name="Shi J."/>
            <person name="Liu G."/>
            <person name="Liu J."/>
            <person name="Zhou H."/>
            <person name="Zhou W."/>
            <person name="Yu Q."/>
            <person name="An N."/>
            <person name="Chen Y."/>
            <person name="Cai Q."/>
            <person name="Wang B."/>
            <person name="Liu B."/>
            <person name="Min J."/>
            <person name="Huang Y."/>
            <person name="Wu H."/>
            <person name="Li Z."/>
            <person name="Zhang Y."/>
            <person name="Yin Y."/>
            <person name="Song W."/>
            <person name="Jiang J."/>
            <person name="Jackson S.A."/>
            <person name="Wing R.A."/>
            <person name="Wang J."/>
            <person name="Chen M."/>
        </authorList>
    </citation>
    <scope>NUCLEOTIDE SEQUENCE [LARGE SCALE GENOMIC DNA]</scope>
    <source>
        <strain evidence="2">cv. IRGC 101232</strain>
    </source>
</reference>